<evidence type="ECO:0000256" key="3">
    <source>
        <dbReference type="ARBA" id="ARBA00023125"/>
    </source>
</evidence>
<organism evidence="5 6">
    <name type="scientific">Kushneria phosphatilytica</name>
    <dbReference type="NCBI Taxonomy" id="657387"/>
    <lineage>
        <taxon>Bacteria</taxon>
        <taxon>Pseudomonadati</taxon>
        <taxon>Pseudomonadota</taxon>
        <taxon>Gammaproteobacteria</taxon>
        <taxon>Oceanospirillales</taxon>
        <taxon>Halomonadaceae</taxon>
        <taxon>Kushneria</taxon>
    </lineage>
</organism>
<name>A0A1S1NT49_9GAMM</name>
<dbReference type="Pfam" id="PF03466">
    <property type="entry name" value="LysR_substrate"/>
    <property type="match status" value="1"/>
</dbReference>
<dbReference type="SUPFAM" id="SSF46785">
    <property type="entry name" value="Winged helix' DNA-binding domain"/>
    <property type="match status" value="1"/>
</dbReference>
<dbReference type="GO" id="GO:0043565">
    <property type="term" value="F:sequence-specific DNA binding"/>
    <property type="evidence" value="ECO:0007669"/>
    <property type="project" value="TreeGrafter"/>
</dbReference>
<dbReference type="Pfam" id="PF00126">
    <property type="entry name" value="HTH_1"/>
    <property type="match status" value="1"/>
</dbReference>
<evidence type="ECO:0000313" key="5">
    <source>
        <dbReference type="EMBL" id="QEL10590.1"/>
    </source>
</evidence>
<protein>
    <submittedName>
        <fullName evidence="5">LysR family transcriptional regulator</fullName>
    </submittedName>
</protein>
<accession>A0A1S1NT49</accession>
<keyword evidence="3" id="KW-0238">DNA-binding</keyword>
<dbReference type="GO" id="GO:0003700">
    <property type="term" value="F:DNA-binding transcription factor activity"/>
    <property type="evidence" value="ECO:0007669"/>
    <property type="project" value="InterPro"/>
</dbReference>
<comment type="similarity">
    <text evidence="1">Belongs to the LysR transcriptional regulatory family.</text>
</comment>
<dbReference type="Gene3D" id="1.10.10.10">
    <property type="entry name" value="Winged helix-like DNA-binding domain superfamily/Winged helix DNA-binding domain"/>
    <property type="match status" value="1"/>
</dbReference>
<evidence type="ECO:0000256" key="2">
    <source>
        <dbReference type="ARBA" id="ARBA00023015"/>
    </source>
</evidence>
<keyword evidence="6" id="KW-1185">Reference proteome</keyword>
<dbReference type="PANTHER" id="PTHR30537">
    <property type="entry name" value="HTH-TYPE TRANSCRIPTIONAL REGULATOR"/>
    <property type="match status" value="1"/>
</dbReference>
<keyword evidence="2" id="KW-0805">Transcription regulation</keyword>
<dbReference type="KEGG" id="kuy:FY550_05225"/>
<gene>
    <name evidence="5" type="ORF">FY550_05225</name>
</gene>
<sequence>MPRLNGAMHGGLHVFATAARCLSFTQAAGELHITTGAVSQQIKQLEARLGFRLFHRHHRRLSLTPEGQRLASVVIDAYGQVDQEIERLSRSLMSGEIRLRALPSFLARWLLPRLPRLRARLPELDLRLQAEDSSQSLANGDFDLAIDLGEGVYPGMRTTPLMAEEIFPVCAPSLLRGRPILRQPADLAWYPLLHDVTAWRGSSDHAEWEAYLEAIGAPAINVQRGYTFNRHDLTIAAAIAGMGVAIARRTLLSDEISSGQLIAPFRERIATGKQYVLVHPPGALDDPRISAVHDWLLDELKRPQQ</sequence>
<dbReference type="InterPro" id="IPR036388">
    <property type="entry name" value="WH-like_DNA-bd_sf"/>
</dbReference>
<evidence type="ECO:0000256" key="1">
    <source>
        <dbReference type="ARBA" id="ARBA00009437"/>
    </source>
</evidence>
<dbReference type="FunFam" id="1.10.10.10:FF:000001">
    <property type="entry name" value="LysR family transcriptional regulator"/>
    <property type="match status" value="1"/>
</dbReference>
<dbReference type="GO" id="GO:0006351">
    <property type="term" value="P:DNA-templated transcription"/>
    <property type="evidence" value="ECO:0007669"/>
    <property type="project" value="TreeGrafter"/>
</dbReference>
<dbReference type="PRINTS" id="PR00039">
    <property type="entry name" value="HTHLYSR"/>
</dbReference>
<dbReference type="Proteomes" id="UP000322553">
    <property type="component" value="Chromosome"/>
</dbReference>
<dbReference type="PROSITE" id="PS50931">
    <property type="entry name" value="HTH_LYSR"/>
    <property type="match status" value="1"/>
</dbReference>
<dbReference type="InterPro" id="IPR005119">
    <property type="entry name" value="LysR_subst-bd"/>
</dbReference>
<evidence type="ECO:0000313" key="6">
    <source>
        <dbReference type="Proteomes" id="UP000322553"/>
    </source>
</evidence>
<dbReference type="FunFam" id="3.40.190.10:FF:000017">
    <property type="entry name" value="Glycine cleavage system transcriptional activator"/>
    <property type="match status" value="1"/>
</dbReference>
<dbReference type="OrthoDB" id="6787458at2"/>
<keyword evidence="4" id="KW-0804">Transcription</keyword>
<dbReference type="InterPro" id="IPR058163">
    <property type="entry name" value="LysR-type_TF_proteobact-type"/>
</dbReference>
<proteinExistence type="inferred from homology"/>
<dbReference type="RefSeq" id="WP_070976322.1">
    <property type="nucleotide sequence ID" value="NZ_CP043420.1"/>
</dbReference>
<dbReference type="STRING" id="657387.BH688_01465"/>
<dbReference type="InterPro" id="IPR000847">
    <property type="entry name" value="LysR_HTH_N"/>
</dbReference>
<dbReference type="EMBL" id="CP043420">
    <property type="protein sequence ID" value="QEL10590.1"/>
    <property type="molecule type" value="Genomic_DNA"/>
</dbReference>
<reference evidence="5 6" key="1">
    <citation type="submission" date="2019-08" db="EMBL/GenBank/DDBJ databases">
        <title>Complete genome sequence of Kushneria sp. YCWA18, a halophilic phosphate-solubilizing bacterium isolated from Daqiao saltern in China.</title>
        <authorList>
            <person name="Du G.-X."/>
            <person name="Qu L.-Y."/>
        </authorList>
    </citation>
    <scope>NUCLEOTIDE SEQUENCE [LARGE SCALE GENOMIC DNA]</scope>
    <source>
        <strain evidence="5 6">YCWA18</strain>
    </source>
</reference>
<dbReference type="AlphaFoldDB" id="A0A1S1NT49"/>
<dbReference type="InterPro" id="IPR036390">
    <property type="entry name" value="WH_DNA-bd_sf"/>
</dbReference>
<dbReference type="Gene3D" id="3.40.190.10">
    <property type="entry name" value="Periplasmic binding protein-like II"/>
    <property type="match status" value="2"/>
</dbReference>
<dbReference type="CDD" id="cd08432">
    <property type="entry name" value="PBP2_GcdR_TrpI_HvrB_AmpR_like"/>
    <property type="match status" value="1"/>
</dbReference>
<evidence type="ECO:0000256" key="4">
    <source>
        <dbReference type="ARBA" id="ARBA00023163"/>
    </source>
</evidence>
<dbReference type="SUPFAM" id="SSF53850">
    <property type="entry name" value="Periplasmic binding protein-like II"/>
    <property type="match status" value="1"/>
</dbReference>
<dbReference type="PANTHER" id="PTHR30537:SF74">
    <property type="entry name" value="HTH-TYPE TRANSCRIPTIONAL REGULATOR TRPI"/>
    <property type="match status" value="1"/>
</dbReference>